<dbReference type="Proteomes" id="UP000041254">
    <property type="component" value="Unassembled WGS sequence"/>
</dbReference>
<sequence length="229" mass="25314">MPLNAPLHGGPMLVPPPPPPPRPPAAHHAHAHHRIASLIEVCVHVSHETGDADIDQHHYYVMGDGNDLRHWGRAGTLRLDGPFQPPEALTESAFRGHKVFKRMILLTEFPPQGILMWKVVKVPKSMPLTEQSPVPPPPISSAELPDEPMFGHDSMARDGVTCSGPRIIRLRPTHDIKEVPPILKIHPVTRGVRQVVAEDVVYPVYCDPMLPPPPTAHGRSRQPSAHNDR</sequence>
<gene>
    <name evidence="2" type="ORF">Vbra_3861</name>
</gene>
<protein>
    <submittedName>
        <fullName evidence="2">Uncharacterized protein</fullName>
    </submittedName>
</protein>
<dbReference type="AlphaFoldDB" id="A0A0G4EJY4"/>
<evidence type="ECO:0000256" key="1">
    <source>
        <dbReference type="SAM" id="MobiDB-lite"/>
    </source>
</evidence>
<reference evidence="2 3" key="1">
    <citation type="submission" date="2014-11" db="EMBL/GenBank/DDBJ databases">
        <authorList>
            <person name="Zhu J."/>
            <person name="Qi W."/>
            <person name="Song R."/>
        </authorList>
    </citation>
    <scope>NUCLEOTIDE SEQUENCE [LARGE SCALE GENOMIC DNA]</scope>
</reference>
<dbReference type="EMBL" id="CDMY01000247">
    <property type="protein sequence ID" value="CEL96825.1"/>
    <property type="molecule type" value="Genomic_DNA"/>
</dbReference>
<evidence type="ECO:0000313" key="3">
    <source>
        <dbReference type="Proteomes" id="UP000041254"/>
    </source>
</evidence>
<organism evidence="2 3">
    <name type="scientific">Vitrella brassicaformis (strain CCMP3155)</name>
    <dbReference type="NCBI Taxonomy" id="1169540"/>
    <lineage>
        <taxon>Eukaryota</taxon>
        <taxon>Sar</taxon>
        <taxon>Alveolata</taxon>
        <taxon>Colpodellida</taxon>
        <taxon>Vitrellaceae</taxon>
        <taxon>Vitrella</taxon>
    </lineage>
</organism>
<dbReference type="InParanoid" id="A0A0G4EJY4"/>
<name>A0A0G4EJY4_VITBC</name>
<dbReference type="VEuPathDB" id="CryptoDB:Vbra_3861"/>
<feature type="region of interest" description="Disordered" evidence="1">
    <location>
        <begin position="1"/>
        <end position="30"/>
    </location>
</feature>
<keyword evidence="3" id="KW-1185">Reference proteome</keyword>
<accession>A0A0G4EJY4</accession>
<evidence type="ECO:0000313" key="2">
    <source>
        <dbReference type="EMBL" id="CEL96825.1"/>
    </source>
</evidence>
<feature type="compositionally biased region" description="Pro residues" evidence="1">
    <location>
        <begin position="13"/>
        <end position="24"/>
    </location>
</feature>
<proteinExistence type="predicted"/>